<evidence type="ECO:0000313" key="3">
    <source>
        <dbReference type="Proteomes" id="UP000694888"/>
    </source>
</evidence>
<dbReference type="RefSeq" id="XP_035827203.1">
    <property type="nucleotide sequence ID" value="XM_035971310.1"/>
</dbReference>
<dbReference type="PANTHER" id="PTHR15688">
    <property type="entry name" value="KINETOCHORE-ASSOCIATED PROTEIN 1"/>
    <property type="match status" value="1"/>
</dbReference>
<keyword evidence="3" id="KW-1185">Reference proteome</keyword>
<dbReference type="InterPro" id="IPR052802">
    <property type="entry name" value="KNTC1"/>
</dbReference>
<accession>A0ABM1VXR0</accession>
<proteinExistence type="predicted"/>
<dbReference type="Pfam" id="PF10493">
    <property type="entry name" value="Rod_C"/>
    <property type="match status" value="1"/>
</dbReference>
<evidence type="ECO:0000259" key="1">
    <source>
        <dbReference type="Pfam" id="PF10493"/>
    </source>
</evidence>
<gene>
    <name evidence="4" type="primary">LOC106012561</name>
</gene>
<organism evidence="3 4">
    <name type="scientific">Aplysia californica</name>
    <name type="common">California sea hare</name>
    <dbReference type="NCBI Taxonomy" id="6500"/>
    <lineage>
        <taxon>Eukaryota</taxon>
        <taxon>Metazoa</taxon>
        <taxon>Spiralia</taxon>
        <taxon>Lophotrochozoa</taxon>
        <taxon>Mollusca</taxon>
        <taxon>Gastropoda</taxon>
        <taxon>Heterobranchia</taxon>
        <taxon>Euthyneura</taxon>
        <taxon>Tectipleura</taxon>
        <taxon>Aplysiida</taxon>
        <taxon>Aplysioidea</taxon>
        <taxon>Aplysiidae</taxon>
        <taxon>Aplysia</taxon>
    </lineage>
</organism>
<evidence type="ECO:0000259" key="2">
    <source>
        <dbReference type="Pfam" id="PF24515"/>
    </source>
</evidence>
<reference evidence="4" key="1">
    <citation type="submission" date="2025-08" db="UniProtKB">
        <authorList>
            <consortium name="RefSeq"/>
        </authorList>
    </citation>
    <scope>IDENTIFICATION</scope>
</reference>
<dbReference type="GeneID" id="106012561"/>
<feature type="domain" description="RZZ complex subunit KNTC1/ROD C-terminal" evidence="1">
    <location>
        <begin position="312"/>
        <end position="767"/>
    </location>
</feature>
<dbReference type="Pfam" id="PF24515">
    <property type="entry name" value="ARM_KNTC1_3rd"/>
    <property type="match status" value="1"/>
</dbReference>
<protein>
    <submittedName>
        <fullName evidence="4">Kinetochore-associated protein 1</fullName>
    </submittedName>
</protein>
<feature type="domain" description="KNTC1 third ARM-repeats" evidence="2">
    <location>
        <begin position="64"/>
        <end position="258"/>
    </location>
</feature>
<dbReference type="Proteomes" id="UP000694888">
    <property type="component" value="Unplaced"/>
</dbReference>
<dbReference type="InterPro" id="IPR019527">
    <property type="entry name" value="RZZ-complex_KNTC1/ROD_C"/>
</dbReference>
<dbReference type="PANTHER" id="PTHR15688:SF1">
    <property type="entry name" value="KINETOCHORE-ASSOCIATED PROTEIN 1"/>
    <property type="match status" value="1"/>
</dbReference>
<evidence type="ECO:0000313" key="4">
    <source>
        <dbReference type="RefSeq" id="XP_035827203.1"/>
    </source>
</evidence>
<dbReference type="InterPro" id="IPR055405">
    <property type="entry name" value="ARM_KNTC1_3rd"/>
</dbReference>
<name>A0ABM1VXR0_APLCA</name>
<sequence length="770" mass="85796">MEFASSNFPEPNLFQALEYFNSCGHTSLAFQGAVLASTPSNPFLPVRDKLEIFQQGAESAVRFSASLLTKMLGSQRVDLLLALSHLTFLPTRQGLTLVKNAVQSCRTNYKRLKQVSQVAVMAAEMHQDEQLMAGAQRMTRSAKWGNRLRKIGVDLELQGQQGLAMVDHLVRSPFCGVREVQEFFDNFNLDQSELDPKLVLLLDGHLSQCSGSAFTAASLRKAQEILAAISHSRQHSVLSSLLKKTSSYDYEILEFLLQELQEREKKDTTVKNLQLLRFLGIYTRNSPPGDLERKECSQWTGTACDLPELNALPARSATRLPFHSLVGGSDIWAIVRPELNPHSLDKWLQMAPLLSVNSDNLVIAAATIMTKRYVERMAASAASASSSSSSSMNKGRRAANSAGTNVGVSEEFVLLLQQMNDVLSKLKLVENAVFFCCSTVDDVTSLEEKVLVLKGSIGYAKKWLQSAQETGEDKKRPERAAARLTSRLLLTKTQLALVRCGVAEEEVPAALLKKPEELLQKLYSLPCVLRAQQGLPGQHDINELADQIGELHELDLCQIRLALLDKWLMGPLSGDDIDQTITFDVFPTDENDNEEEDNIQRALYLLGSKDSAKCLDHIASIVNNSSLNMWSKKRSLFCFIKTASEEDCQMLLGKQLEDVSCDLEVMNLLCELESLGVLLSMESFVQADKTALLTNLLASHKHQKKATDLVICMALDYEVYDQGLWRDLLLQLIRMGWVEDLKLVLFRLHRVTSLHSLPAYVQAEEMVAET</sequence>